<accession>A0ABT7E0K0</accession>
<protein>
    <submittedName>
        <fullName evidence="1">Uncharacterized protein</fullName>
    </submittedName>
</protein>
<evidence type="ECO:0000313" key="2">
    <source>
        <dbReference type="Proteomes" id="UP001172778"/>
    </source>
</evidence>
<gene>
    <name evidence="1" type="ORF">PZA18_17400</name>
</gene>
<dbReference type="EMBL" id="JARRAF010000025">
    <property type="protein sequence ID" value="MDK2125833.1"/>
    <property type="molecule type" value="Genomic_DNA"/>
</dbReference>
<proteinExistence type="predicted"/>
<evidence type="ECO:0000313" key="1">
    <source>
        <dbReference type="EMBL" id="MDK2125833.1"/>
    </source>
</evidence>
<dbReference type="RefSeq" id="WP_284102147.1">
    <property type="nucleotide sequence ID" value="NZ_JARRAF010000025.1"/>
</dbReference>
<sequence length="119" mass="13274">MPEDFVAGRLHDIYASETDALAMIRDIVSTRDRQRPPDKQFEVKAFEQAVPIELDQGAKLLVVAELGFVIAPVKPEGVGLYGSGADMYFTTRADAEEWLEEFSSMAPGMWKIFEKSTTT</sequence>
<reference evidence="1" key="1">
    <citation type="submission" date="2023-03" db="EMBL/GenBank/DDBJ databases">
        <title>Chitinimonas shenzhenensis gen. nov., sp. nov., a novel member of family Burkholderiaceae isolated from activated sludge collected in Shen Zhen, China.</title>
        <authorList>
            <person name="Wang X."/>
        </authorList>
    </citation>
    <scope>NUCLEOTIDE SEQUENCE</scope>
    <source>
        <strain evidence="1">DQS-5</strain>
    </source>
</reference>
<keyword evidence="2" id="KW-1185">Reference proteome</keyword>
<name>A0ABT7E0K0_9NEIS</name>
<comment type="caution">
    <text evidence="1">The sequence shown here is derived from an EMBL/GenBank/DDBJ whole genome shotgun (WGS) entry which is preliminary data.</text>
</comment>
<dbReference type="Proteomes" id="UP001172778">
    <property type="component" value="Unassembled WGS sequence"/>
</dbReference>
<organism evidence="1 2">
    <name type="scientific">Parachitinimonas caeni</name>
    <dbReference type="NCBI Taxonomy" id="3031301"/>
    <lineage>
        <taxon>Bacteria</taxon>
        <taxon>Pseudomonadati</taxon>
        <taxon>Pseudomonadota</taxon>
        <taxon>Betaproteobacteria</taxon>
        <taxon>Neisseriales</taxon>
        <taxon>Chitinibacteraceae</taxon>
        <taxon>Parachitinimonas</taxon>
    </lineage>
</organism>